<name>A0A062Y1Z7_9BACT</name>
<reference evidence="1 2" key="1">
    <citation type="submission" date="2014-04" db="EMBL/GenBank/DDBJ databases">
        <title>The Genome Sequence of Thermoanaerobaculum aquaticum MP-01, The First Cultivated Group 23 Acidobacterium.</title>
        <authorList>
            <person name="Stamps B.W."/>
            <person name="Losey N.A."/>
            <person name="Lawson P.A."/>
            <person name="Stevenson B.S."/>
        </authorList>
    </citation>
    <scope>NUCLEOTIDE SEQUENCE [LARGE SCALE GENOMIC DNA]</scope>
    <source>
        <strain evidence="1 2">MP-01</strain>
    </source>
</reference>
<sequence length="99" mass="10985">MSREGKAMCPFLGGSAVAMASQIAEGYTLLSAVQLKRLSDSEMDQLQFELEKLLRDLRGQVLPADDVAGNQLKNRKISRVTNALQQLQVARQQRARGRL</sequence>
<organism evidence="1 2">
    <name type="scientific">Thermoanaerobaculum aquaticum</name>
    <dbReference type="NCBI Taxonomy" id="1312852"/>
    <lineage>
        <taxon>Bacteria</taxon>
        <taxon>Pseudomonadati</taxon>
        <taxon>Acidobacteriota</taxon>
        <taxon>Thermoanaerobaculia</taxon>
        <taxon>Thermoanaerobaculales</taxon>
        <taxon>Thermoanaerobaculaceae</taxon>
        <taxon>Thermoanaerobaculum</taxon>
    </lineage>
</organism>
<gene>
    <name evidence="1" type="ORF">EG19_11720</name>
</gene>
<evidence type="ECO:0000313" key="2">
    <source>
        <dbReference type="Proteomes" id="UP000027284"/>
    </source>
</evidence>
<dbReference type="Proteomes" id="UP000027284">
    <property type="component" value="Unassembled WGS sequence"/>
</dbReference>
<evidence type="ECO:0000313" key="1">
    <source>
        <dbReference type="EMBL" id="KDA54376.1"/>
    </source>
</evidence>
<proteinExistence type="predicted"/>
<dbReference type="AlphaFoldDB" id="A0A062Y1Z7"/>
<protein>
    <recommendedName>
        <fullName evidence="3">50S ribosomal protein L29</fullName>
    </recommendedName>
</protein>
<keyword evidence="2" id="KW-1185">Reference proteome</keyword>
<dbReference type="STRING" id="1312852.EG19_11720"/>
<comment type="caution">
    <text evidence="1">The sequence shown here is derived from an EMBL/GenBank/DDBJ whole genome shotgun (WGS) entry which is preliminary data.</text>
</comment>
<evidence type="ECO:0008006" key="3">
    <source>
        <dbReference type="Google" id="ProtNLM"/>
    </source>
</evidence>
<dbReference type="EMBL" id="JMFG01000008">
    <property type="protein sequence ID" value="KDA54376.1"/>
    <property type="molecule type" value="Genomic_DNA"/>
</dbReference>
<accession>A0A062Y1Z7</accession>